<protein>
    <submittedName>
        <fullName evidence="1">Uncharacterized protein</fullName>
    </submittedName>
</protein>
<evidence type="ECO:0000313" key="2">
    <source>
        <dbReference type="Proteomes" id="UP000319783"/>
    </source>
</evidence>
<evidence type="ECO:0000313" key="1">
    <source>
        <dbReference type="EMBL" id="TLD42354.1"/>
    </source>
</evidence>
<sequence>MITEINEPIKVGAIFGDNKRKLKPVWFLWSNREYRIKEITYTWTERAGRAVLHHFTVTDSIHLFTISYNTETLVWTLHSIEMIG</sequence>
<name>A0A533QC93_9BACT</name>
<comment type="caution">
    <text evidence="1">The sequence shown here is derived from an EMBL/GenBank/DDBJ whole genome shotgun (WGS) entry which is preliminary data.</text>
</comment>
<reference evidence="1 2" key="1">
    <citation type="submission" date="2019-04" db="EMBL/GenBank/DDBJ databases">
        <title>Genome of a novel bacterium Candidatus Jettenia ecosi reconstructed from metagenome of an anammox bioreactor.</title>
        <authorList>
            <person name="Mardanov A.V."/>
            <person name="Beletsky A.V."/>
            <person name="Ravin N.V."/>
            <person name="Botchkova E.A."/>
            <person name="Litti Y.V."/>
            <person name="Nozhevnikova A.N."/>
        </authorList>
    </citation>
    <scope>NUCLEOTIDE SEQUENCE [LARGE SCALE GENOMIC DNA]</scope>
    <source>
        <strain evidence="1">J2</strain>
    </source>
</reference>
<dbReference type="EMBL" id="SULG01000021">
    <property type="protein sequence ID" value="TLD42354.1"/>
    <property type="molecule type" value="Genomic_DNA"/>
</dbReference>
<accession>A0A533QC93</accession>
<proteinExistence type="predicted"/>
<gene>
    <name evidence="1" type="ORF">JETT_1288</name>
</gene>
<dbReference type="Proteomes" id="UP000319783">
    <property type="component" value="Unassembled WGS sequence"/>
</dbReference>
<dbReference type="AlphaFoldDB" id="A0A533QC93"/>
<organism evidence="1 2">
    <name type="scientific">Candidatus Jettenia ecosi</name>
    <dbReference type="NCBI Taxonomy" id="2494326"/>
    <lineage>
        <taxon>Bacteria</taxon>
        <taxon>Pseudomonadati</taxon>
        <taxon>Planctomycetota</taxon>
        <taxon>Candidatus Brocadiia</taxon>
        <taxon>Candidatus Brocadiales</taxon>
        <taxon>Candidatus Brocadiaceae</taxon>
        <taxon>Candidatus Jettenia</taxon>
    </lineage>
</organism>